<dbReference type="OMA" id="NRVEAMQ"/>
<evidence type="ECO:0000313" key="6">
    <source>
        <dbReference type="Proteomes" id="UP000007148"/>
    </source>
</evidence>
<dbReference type="OrthoDB" id="340346at2759"/>
<dbReference type="FunCoup" id="G4TWS7">
    <property type="interactions" value="109"/>
</dbReference>
<dbReference type="GO" id="GO:0005634">
    <property type="term" value="C:nucleus"/>
    <property type="evidence" value="ECO:0007669"/>
    <property type="project" value="UniProtKB-ARBA"/>
</dbReference>
<dbReference type="InterPro" id="IPR011989">
    <property type="entry name" value="ARM-like"/>
</dbReference>
<reference evidence="5 6" key="1">
    <citation type="journal article" date="2011" name="PLoS Pathog.">
        <title>Endophytic Life Strategies Decoded by Genome and Transcriptome Analyses of the Mutualistic Root Symbiont Piriformospora indica.</title>
        <authorList>
            <person name="Zuccaro A."/>
            <person name="Lahrmann U."/>
            <person name="Guldener U."/>
            <person name="Langen G."/>
            <person name="Pfiffi S."/>
            <person name="Biedenkopf D."/>
            <person name="Wong P."/>
            <person name="Samans B."/>
            <person name="Grimm C."/>
            <person name="Basiewicz M."/>
            <person name="Murat C."/>
            <person name="Martin F."/>
            <person name="Kogel K.H."/>
        </authorList>
    </citation>
    <scope>NUCLEOTIDE SEQUENCE [LARGE SCALE GENOMIC DNA]</scope>
    <source>
        <strain evidence="5 6">DSM 11827</strain>
    </source>
</reference>
<dbReference type="Pfam" id="PF02985">
    <property type="entry name" value="HEAT"/>
    <property type="match status" value="1"/>
</dbReference>
<organism evidence="5 6">
    <name type="scientific">Serendipita indica (strain DSM 11827)</name>
    <name type="common">Root endophyte fungus</name>
    <name type="synonym">Piriformospora indica</name>
    <dbReference type="NCBI Taxonomy" id="1109443"/>
    <lineage>
        <taxon>Eukaryota</taxon>
        <taxon>Fungi</taxon>
        <taxon>Dikarya</taxon>
        <taxon>Basidiomycota</taxon>
        <taxon>Agaricomycotina</taxon>
        <taxon>Agaricomycetes</taxon>
        <taxon>Sebacinales</taxon>
        <taxon>Serendipitaceae</taxon>
        <taxon>Serendipita</taxon>
    </lineage>
</organism>
<evidence type="ECO:0000313" key="5">
    <source>
        <dbReference type="EMBL" id="CCA75770.1"/>
    </source>
</evidence>
<dbReference type="STRING" id="1109443.G4TWS7"/>
<dbReference type="FunFam" id="1.25.10.10:FF:000062">
    <property type="entry name" value="Serine/threonine-protein phosphatase 2A regulatory subunit A alpha isoform"/>
    <property type="match status" value="1"/>
</dbReference>
<protein>
    <submittedName>
        <fullName evidence="5">Probable ser/thr protein phosphotase 2A regulatory subunit A</fullName>
    </submittedName>
</protein>
<feature type="repeat" description="HEAT" evidence="3">
    <location>
        <begin position="244"/>
        <end position="282"/>
    </location>
</feature>
<feature type="repeat" description="HEAT" evidence="3">
    <location>
        <begin position="328"/>
        <end position="366"/>
    </location>
</feature>
<sequence length="610" mass="67559">MDPTPAEELYPIAILMDELKSDDTQLRLNAIHRLSTIALALGPVRAREDLIPFLQDNLDDEDEVLLALAEELGKGFDEYIGGPEHAHLLLAPLASLAEVEETLVRDKAAESITTICGILSASQIEQHYIPLVFRLCHGDWFTSRTSSAALFSPVYPKATAATQEDLRKSFAKLGSDDTPMVRRAAAKWLGPLVKTMKKEHVITEALPIYRRLAMDDQDSVRLLTIQDLIAIAQQLTPAEVKDHLLTQIRQSLTDKSWRVRYMVSNNFVDLANAVGPDLVKEELVTAFVSLLKDNEAEVRTAGAAGIPETDNQPGFSKLVDRDTILNQILPCVRDLSTDASQHVRAALGTHISGLAPLLGKEATIEHLLPLFLHLLKDEFPDVRLNIISKLEQVNNGKCEIAQFGKSLTDFIGIELLSQSLLPAIVELASDKQWRVRQAIIEYIPLLAQQLGMAFFDEQLSNLCMSWLGDIVFSIREAATVNLKKLIDVFGVEWARQAIVPRVVAMATHPNYLYRMTTIFAISAISPSLNVQVLRDDVLDTVIRLAADPIPNIRFNVAKTLDVITTVMVASPEGQEVTKTTILPTLQQLHADNDADVRYFSSKAMEKCVSA</sequence>
<feature type="repeat" description="HEAT" evidence="3">
    <location>
        <begin position="205"/>
        <end position="243"/>
    </location>
</feature>
<proteinExistence type="inferred from homology"/>
<dbReference type="Pfam" id="PF22646">
    <property type="entry name" value="PPP2R1A-like_HEAT"/>
    <property type="match status" value="1"/>
</dbReference>
<feature type="repeat" description="HEAT" evidence="3">
    <location>
        <begin position="367"/>
        <end position="393"/>
    </location>
</feature>
<evidence type="ECO:0000256" key="2">
    <source>
        <dbReference type="ARBA" id="ARBA00038332"/>
    </source>
</evidence>
<name>G4TWS7_SERID</name>
<dbReference type="EMBL" id="CAFZ01000517">
    <property type="protein sequence ID" value="CCA75770.1"/>
    <property type="molecule type" value="Genomic_DNA"/>
</dbReference>
<dbReference type="PANTHER" id="PTHR10648:SF4">
    <property type="entry name" value="PROTEIN PHOSPHATASE 2 (FORMERLY 2A), REGULATORY SUBUNIT A, BETA ISOFORM-RELATED"/>
    <property type="match status" value="1"/>
</dbReference>
<dbReference type="InterPro" id="IPR051023">
    <property type="entry name" value="PP2A_Regulatory_Subunit_A"/>
</dbReference>
<dbReference type="PROSITE" id="PS50077">
    <property type="entry name" value="HEAT_REPEAT"/>
    <property type="match status" value="8"/>
</dbReference>
<feature type="repeat" description="HEAT" evidence="3">
    <location>
        <begin position="166"/>
        <end position="204"/>
    </location>
</feature>
<feature type="repeat" description="HEAT" evidence="3">
    <location>
        <begin position="581"/>
        <end position="610"/>
    </location>
</feature>
<dbReference type="InterPro" id="IPR021133">
    <property type="entry name" value="HEAT_type_2"/>
</dbReference>
<keyword evidence="1" id="KW-0677">Repeat</keyword>
<comment type="similarity">
    <text evidence="2">Belongs to the phosphatase 2A regulatory subunit A family.</text>
</comment>
<dbReference type="InterPro" id="IPR054573">
    <property type="entry name" value="PP2A/SF3B1-like_HEAT"/>
</dbReference>
<evidence type="ECO:0000259" key="4">
    <source>
        <dbReference type="Pfam" id="PF22646"/>
    </source>
</evidence>
<dbReference type="HOGENOM" id="CLU_015533_2_1_1"/>
<gene>
    <name evidence="5" type="ORF">PIIN_09760</name>
</gene>
<dbReference type="GO" id="GO:0000159">
    <property type="term" value="C:protein phosphatase type 2A complex"/>
    <property type="evidence" value="ECO:0007669"/>
    <property type="project" value="TreeGrafter"/>
</dbReference>
<dbReference type="eggNOG" id="KOG0211">
    <property type="taxonomic scope" value="Eukaryota"/>
</dbReference>
<dbReference type="InParanoid" id="G4TWS7"/>
<feature type="repeat" description="HEAT" evidence="3">
    <location>
        <begin position="420"/>
        <end position="458"/>
    </location>
</feature>
<dbReference type="GO" id="GO:0019888">
    <property type="term" value="F:protein phosphatase regulator activity"/>
    <property type="evidence" value="ECO:0007669"/>
    <property type="project" value="TreeGrafter"/>
</dbReference>
<dbReference type="AlphaFoldDB" id="G4TWS7"/>
<feature type="repeat" description="HEAT" evidence="3">
    <location>
        <begin position="89"/>
        <end position="127"/>
    </location>
</feature>
<dbReference type="Proteomes" id="UP000007148">
    <property type="component" value="Unassembled WGS sequence"/>
</dbReference>
<feature type="domain" description="Phosphatase PP2A regulatory subunit A/Splicing factor 3B subunit 1-like HEAT repeat" evidence="4">
    <location>
        <begin position="276"/>
        <end position="359"/>
    </location>
</feature>
<dbReference type="InterPro" id="IPR000357">
    <property type="entry name" value="HEAT"/>
</dbReference>
<accession>G4TWS7</accession>
<dbReference type="GO" id="GO:0005829">
    <property type="term" value="C:cytosol"/>
    <property type="evidence" value="ECO:0007669"/>
    <property type="project" value="TreeGrafter"/>
</dbReference>
<evidence type="ECO:0000256" key="3">
    <source>
        <dbReference type="PROSITE-ProRule" id="PRU00103"/>
    </source>
</evidence>
<dbReference type="SUPFAM" id="SSF48371">
    <property type="entry name" value="ARM repeat"/>
    <property type="match status" value="1"/>
</dbReference>
<dbReference type="InterPro" id="IPR016024">
    <property type="entry name" value="ARM-type_fold"/>
</dbReference>
<dbReference type="PANTHER" id="PTHR10648">
    <property type="entry name" value="SERINE/THREONINE-PROTEIN PHOSPHATASE PP2A 65 KDA REGULATORY SUBUNIT"/>
    <property type="match status" value="1"/>
</dbReference>
<comment type="caution">
    <text evidence="5">The sequence shown here is derived from an EMBL/GenBank/DDBJ whole genome shotgun (WGS) entry which is preliminary data.</text>
</comment>
<dbReference type="Gene3D" id="1.25.10.10">
    <property type="entry name" value="Leucine-rich Repeat Variant"/>
    <property type="match status" value="1"/>
</dbReference>
<keyword evidence="6" id="KW-1185">Reference proteome</keyword>
<evidence type="ECO:0000256" key="1">
    <source>
        <dbReference type="ARBA" id="ARBA00022737"/>
    </source>
</evidence>